<reference evidence="9" key="1">
    <citation type="journal article" date="2008" name="Nat. Genet.">
        <title>The Pristionchus pacificus genome provides a unique perspective on nematode lifestyle and parasitism.</title>
        <authorList>
            <person name="Dieterich C."/>
            <person name="Clifton S.W."/>
            <person name="Schuster L.N."/>
            <person name="Chinwalla A."/>
            <person name="Delehaunty K."/>
            <person name="Dinkelacker I."/>
            <person name="Fulton L."/>
            <person name="Fulton R."/>
            <person name="Godfrey J."/>
            <person name="Minx P."/>
            <person name="Mitreva M."/>
            <person name="Roeseler W."/>
            <person name="Tian H."/>
            <person name="Witte H."/>
            <person name="Yang S.P."/>
            <person name="Wilson R.K."/>
            <person name="Sommer R.J."/>
        </authorList>
    </citation>
    <scope>NUCLEOTIDE SEQUENCE [LARGE SCALE GENOMIC DNA]</scope>
    <source>
        <strain evidence="9">PS312</strain>
    </source>
</reference>
<dbReference type="OrthoDB" id="3222at2759"/>
<comment type="similarity">
    <text evidence="2 7">Belongs to the MIP/aquaporin (TC 1.A.8) family.</text>
</comment>
<keyword evidence="9" id="KW-1185">Reference proteome</keyword>
<dbReference type="AlphaFoldDB" id="A0A2A6CSJ4"/>
<dbReference type="Proteomes" id="UP000005239">
    <property type="component" value="Unassembled WGS sequence"/>
</dbReference>
<keyword evidence="6" id="KW-0472">Membrane</keyword>
<keyword evidence="5" id="KW-1133">Transmembrane helix</keyword>
<evidence type="ECO:0000256" key="6">
    <source>
        <dbReference type="ARBA" id="ARBA00023136"/>
    </source>
</evidence>
<accession>A0A2A6CSJ4</accession>
<dbReference type="CDD" id="cd00333">
    <property type="entry name" value="MIP"/>
    <property type="match status" value="1"/>
</dbReference>
<dbReference type="PRINTS" id="PR00783">
    <property type="entry name" value="MINTRINSICP"/>
</dbReference>
<dbReference type="SUPFAM" id="SSF81338">
    <property type="entry name" value="Aquaporin-like"/>
    <property type="match status" value="1"/>
</dbReference>
<evidence type="ECO:0000256" key="7">
    <source>
        <dbReference type="RuleBase" id="RU000477"/>
    </source>
</evidence>
<gene>
    <name evidence="8" type="primary">WBGene00103569</name>
</gene>
<dbReference type="Pfam" id="PF00230">
    <property type="entry name" value="MIP"/>
    <property type="match status" value="1"/>
</dbReference>
<dbReference type="InterPro" id="IPR000425">
    <property type="entry name" value="MIP"/>
</dbReference>
<evidence type="ECO:0000256" key="2">
    <source>
        <dbReference type="ARBA" id="ARBA00006175"/>
    </source>
</evidence>
<dbReference type="InterPro" id="IPR022357">
    <property type="entry name" value="MIP_CS"/>
</dbReference>
<proteinExistence type="inferred from homology"/>
<protein>
    <submittedName>
        <fullName evidence="8">Aqp-4</fullName>
    </submittedName>
</protein>
<dbReference type="FunFam" id="1.20.1080.10:FF:000019">
    <property type="entry name" value="AQuaPorin or aquaglyceroporin related"/>
    <property type="match status" value="1"/>
</dbReference>
<dbReference type="InterPro" id="IPR034294">
    <property type="entry name" value="Aquaporin_transptr"/>
</dbReference>
<dbReference type="EnsemblMetazoa" id="PPA14015.1">
    <property type="protein sequence ID" value="PPA14015.1"/>
    <property type="gene ID" value="WBGene00103569"/>
</dbReference>
<dbReference type="Gene3D" id="1.20.1080.10">
    <property type="entry name" value="Glycerol uptake facilitator protein"/>
    <property type="match status" value="1"/>
</dbReference>
<name>A0A2A6CSJ4_PRIPA</name>
<evidence type="ECO:0000256" key="5">
    <source>
        <dbReference type="ARBA" id="ARBA00022989"/>
    </source>
</evidence>
<dbReference type="PANTHER" id="PTHR19139">
    <property type="entry name" value="AQUAPORIN TRANSPORTER"/>
    <property type="match status" value="1"/>
</dbReference>
<keyword evidence="4 7" id="KW-0812">Transmembrane</keyword>
<evidence type="ECO:0000256" key="1">
    <source>
        <dbReference type="ARBA" id="ARBA00004141"/>
    </source>
</evidence>
<evidence type="ECO:0000256" key="3">
    <source>
        <dbReference type="ARBA" id="ARBA00022448"/>
    </source>
</evidence>
<organism evidence="8 9">
    <name type="scientific">Pristionchus pacificus</name>
    <name type="common">Parasitic nematode worm</name>
    <dbReference type="NCBI Taxonomy" id="54126"/>
    <lineage>
        <taxon>Eukaryota</taxon>
        <taxon>Metazoa</taxon>
        <taxon>Ecdysozoa</taxon>
        <taxon>Nematoda</taxon>
        <taxon>Chromadorea</taxon>
        <taxon>Rhabditida</taxon>
        <taxon>Rhabditina</taxon>
        <taxon>Diplogasteromorpha</taxon>
        <taxon>Diplogasteroidea</taxon>
        <taxon>Neodiplogasteridae</taxon>
        <taxon>Pristionchus</taxon>
    </lineage>
</organism>
<evidence type="ECO:0000313" key="9">
    <source>
        <dbReference type="Proteomes" id="UP000005239"/>
    </source>
</evidence>
<dbReference type="GO" id="GO:0015267">
    <property type="term" value="F:channel activity"/>
    <property type="evidence" value="ECO:0007669"/>
    <property type="project" value="InterPro"/>
</dbReference>
<dbReference type="GO" id="GO:0016020">
    <property type="term" value="C:membrane"/>
    <property type="evidence" value="ECO:0007669"/>
    <property type="project" value="UniProtKB-SubCell"/>
</dbReference>
<evidence type="ECO:0000256" key="4">
    <source>
        <dbReference type="ARBA" id="ARBA00022692"/>
    </source>
</evidence>
<dbReference type="PROSITE" id="PS00221">
    <property type="entry name" value="MIP"/>
    <property type="match status" value="1"/>
</dbReference>
<reference evidence="8" key="2">
    <citation type="submission" date="2022-06" db="UniProtKB">
        <authorList>
            <consortium name="EnsemblMetazoa"/>
        </authorList>
    </citation>
    <scope>IDENTIFICATION</scope>
    <source>
        <strain evidence="8">PS312</strain>
    </source>
</reference>
<comment type="subcellular location">
    <subcellularLocation>
        <location evidence="1">Membrane</location>
        <topology evidence="1">Multi-pass membrane protein</topology>
    </subcellularLocation>
</comment>
<dbReference type="InterPro" id="IPR023271">
    <property type="entry name" value="Aquaporin-like"/>
</dbReference>
<dbReference type="PANTHER" id="PTHR19139:SF284">
    <property type="entry name" value="AQUAPORIN"/>
    <property type="match status" value="1"/>
</dbReference>
<accession>A0A8R1UAT1</accession>
<keyword evidence="3 7" id="KW-0813">Transport</keyword>
<sequence>MLLLPSYPFFLFIPQSDSPPLARKMILVYQLVSFIESSPPSPSCYRYFFSSSFEEGRRSYHSDSPDKVSVVLSPPYMSQAWASEDHHPVHHHERKEEELRPAVIPELKKERPYSLFTKCFAEFLGDIIFVFAGSMQGYINSSMDSILHAAFAHGLAIFLLVTSLGHISGGHFNPAISLAGALTGHLPLFHLPCYVVCQLLGGICGSLLTYAILSKEEFTAILGGATLLSSDTNTWYQGLISESVVTFMLAHTVLNAAMGSTDKALAPLAVGFTLTVDIIATGRITGASMNPARSLGPNLIGWAFMDSIPFGWWEYHYIYWAGPIIGASLAAAVYWLFERREKRIVP</sequence>
<evidence type="ECO:0000313" key="8">
    <source>
        <dbReference type="EnsemblMetazoa" id="PPA14015.1"/>
    </source>
</evidence>